<evidence type="ECO:0000313" key="2">
    <source>
        <dbReference type="EMBL" id="GES93452.1"/>
    </source>
</evidence>
<proteinExistence type="predicted"/>
<dbReference type="Proteomes" id="UP000615446">
    <property type="component" value="Unassembled WGS sequence"/>
</dbReference>
<dbReference type="AlphaFoldDB" id="A0A8H3LV58"/>
<accession>A0A8H3LV58</accession>
<protein>
    <submittedName>
        <fullName evidence="2">Uncharacterized protein</fullName>
    </submittedName>
</protein>
<feature type="region of interest" description="Disordered" evidence="1">
    <location>
        <begin position="151"/>
        <end position="180"/>
    </location>
</feature>
<reference evidence="2" key="1">
    <citation type="submission" date="2019-10" db="EMBL/GenBank/DDBJ databases">
        <title>Conservation and host-specific expression of non-tandemly repeated heterogenous ribosome RNA gene in arbuscular mycorrhizal fungi.</title>
        <authorList>
            <person name="Maeda T."/>
            <person name="Kobayashi Y."/>
            <person name="Nakagawa T."/>
            <person name="Ezawa T."/>
            <person name="Yamaguchi K."/>
            <person name="Bino T."/>
            <person name="Nishimoto Y."/>
            <person name="Shigenobu S."/>
            <person name="Kawaguchi M."/>
        </authorList>
    </citation>
    <scope>NUCLEOTIDE SEQUENCE</scope>
    <source>
        <strain evidence="2">HR1</strain>
    </source>
</reference>
<sequence>MDYFRSSNFVVNVNDKQQRNIVLDLCKLILSFGYGSCNFQFSINGLNRYEVDELLKSVFESKNIGVCSISDSSVYVSLNRDMRLDKEKRSEWSQDNHSEERKNLIKWNKNKHGDKNPYNNNNNQYQYGHGHEIVQPPNDEYTIDHQHRSTSASIINNSGQKSTPTANDGKLTLQGLQQEI</sequence>
<dbReference type="EMBL" id="BLAL01000228">
    <property type="protein sequence ID" value="GES93452.1"/>
    <property type="molecule type" value="Genomic_DNA"/>
</dbReference>
<evidence type="ECO:0000256" key="1">
    <source>
        <dbReference type="SAM" id="MobiDB-lite"/>
    </source>
</evidence>
<organism evidence="2 3">
    <name type="scientific">Rhizophagus clarus</name>
    <dbReference type="NCBI Taxonomy" id="94130"/>
    <lineage>
        <taxon>Eukaryota</taxon>
        <taxon>Fungi</taxon>
        <taxon>Fungi incertae sedis</taxon>
        <taxon>Mucoromycota</taxon>
        <taxon>Glomeromycotina</taxon>
        <taxon>Glomeromycetes</taxon>
        <taxon>Glomerales</taxon>
        <taxon>Glomeraceae</taxon>
        <taxon>Rhizophagus</taxon>
    </lineage>
</organism>
<comment type="caution">
    <text evidence="2">The sequence shown here is derived from an EMBL/GenBank/DDBJ whole genome shotgun (WGS) entry which is preliminary data.</text>
</comment>
<feature type="compositionally biased region" description="Polar residues" evidence="1">
    <location>
        <begin position="151"/>
        <end position="166"/>
    </location>
</feature>
<name>A0A8H3LV58_9GLOM</name>
<evidence type="ECO:0000313" key="3">
    <source>
        <dbReference type="Proteomes" id="UP000615446"/>
    </source>
</evidence>
<gene>
    <name evidence="2" type="ORF">RCL2_002019700</name>
</gene>